<sequence>MALRYCQLARFLVRSWMSMVARMLNGPQTYDQMASRELGKWLCRTLQIVRPPVLKSQRLLRTIQNAVANSTDYAFDDPFPLLAQLVDTKHVLVYTAGEWESGGVFVIGSQSILQKPHLAKKLLTSCIMDESLTTDQYRDCYLLVVRTDADFNWTGTSVAPEEPIAYQDLHLSPGQMRLISPGVARLDRHRQWLERIGIAAKRPTWDMATAVTDEIIDAYKTKSEGTAYGDDGDDELLGSEVDAPSDPEGMRPSLTAFDGWLDRINNRNAAEPREVKAPARIRELTRAHNPRIQREWTLLKYGIVRLLDALTQMPDMLRTLHIDFHERRYYERRGPAYARDRSSPALLESTPIHHDDGPPAMSCRGANCDLLETVQDAFTFVSNTASRGSRFLDLKAERYMRLALLHMCVGWCGFITEDCIANEKSTFRWAVLALEFTMRMSKHNTVQVLPGDDWQLIKSHVAGCLTLMISHFDILGARDEETKKSRQQQQIRERD</sequence>
<organism evidence="1 2">
    <name type="scientific">Linderina macrospora</name>
    <dbReference type="NCBI Taxonomy" id="4868"/>
    <lineage>
        <taxon>Eukaryota</taxon>
        <taxon>Fungi</taxon>
        <taxon>Fungi incertae sedis</taxon>
        <taxon>Zoopagomycota</taxon>
        <taxon>Kickxellomycotina</taxon>
        <taxon>Kickxellomycetes</taxon>
        <taxon>Kickxellales</taxon>
        <taxon>Kickxellaceae</taxon>
        <taxon>Linderina</taxon>
    </lineage>
</organism>
<feature type="non-terminal residue" evidence="1">
    <location>
        <position position="495"/>
    </location>
</feature>
<dbReference type="Proteomes" id="UP001150603">
    <property type="component" value="Unassembled WGS sequence"/>
</dbReference>
<keyword evidence="2" id="KW-1185">Reference proteome</keyword>
<reference evidence="1" key="1">
    <citation type="submission" date="2022-07" db="EMBL/GenBank/DDBJ databases">
        <title>Phylogenomic reconstructions and comparative analyses of Kickxellomycotina fungi.</title>
        <authorList>
            <person name="Reynolds N.K."/>
            <person name="Stajich J.E."/>
            <person name="Barry K."/>
            <person name="Grigoriev I.V."/>
            <person name="Crous P."/>
            <person name="Smith M.E."/>
        </authorList>
    </citation>
    <scope>NUCLEOTIDE SEQUENCE</scope>
    <source>
        <strain evidence="1">NRRL 5244</strain>
    </source>
</reference>
<keyword evidence="1" id="KW-0808">Transferase</keyword>
<protein>
    <submittedName>
        <fullName evidence="1">Suppressor of Sensor Kinase (SLN1)</fullName>
        <ecNumber evidence="1">2.7.11.25</ecNumber>
    </submittedName>
</protein>
<name>A0ACC1J2P4_9FUNG</name>
<accession>A0ACC1J2P4</accession>
<keyword evidence="1" id="KW-0418">Kinase</keyword>
<gene>
    <name evidence="1" type="primary">SSK2_1</name>
    <name evidence="1" type="ORF">FBU59_005410</name>
</gene>
<evidence type="ECO:0000313" key="1">
    <source>
        <dbReference type="EMBL" id="KAJ1935360.1"/>
    </source>
</evidence>
<dbReference type="EC" id="2.7.11.25" evidence="1"/>
<comment type="caution">
    <text evidence="1">The sequence shown here is derived from an EMBL/GenBank/DDBJ whole genome shotgun (WGS) entry which is preliminary data.</text>
</comment>
<evidence type="ECO:0000313" key="2">
    <source>
        <dbReference type="Proteomes" id="UP001150603"/>
    </source>
</evidence>
<dbReference type="EMBL" id="JANBPW010004282">
    <property type="protein sequence ID" value="KAJ1935360.1"/>
    <property type="molecule type" value="Genomic_DNA"/>
</dbReference>
<proteinExistence type="predicted"/>